<evidence type="ECO:0000313" key="6">
    <source>
        <dbReference type="Proteomes" id="UP001162889"/>
    </source>
</evidence>
<evidence type="ECO:0000259" key="2">
    <source>
        <dbReference type="Pfam" id="PF07589"/>
    </source>
</evidence>
<dbReference type="Pfam" id="PF07589">
    <property type="entry name" value="PEP-CTERM"/>
    <property type="match status" value="1"/>
</dbReference>
<dbReference type="EMBL" id="JALJZU010000008">
    <property type="protein sequence ID" value="MCP2010284.1"/>
    <property type="molecule type" value="Genomic_DNA"/>
</dbReference>
<dbReference type="InterPro" id="IPR013424">
    <property type="entry name" value="Ice-binding_C"/>
</dbReference>
<comment type="caution">
    <text evidence="3">The sequence shown here is derived from an EMBL/GenBank/DDBJ whole genome shotgun (WGS) entry which is preliminary data.</text>
</comment>
<evidence type="ECO:0000313" key="3">
    <source>
        <dbReference type="EMBL" id="MBV6319920.1"/>
    </source>
</evidence>
<evidence type="ECO:0000313" key="5">
    <source>
        <dbReference type="Proteomes" id="UP001155901"/>
    </source>
</evidence>
<sequence>MKLKSFVAGALLAAASVSAFAADQTVTLDLNDVVSFTATSPILAGGDDVITFDGVTAGHKYNITVTISSQNITWNAAQTMLNGHTGSFSGNKLQFVDVDYTGLAPFALTLVGGVTKAGKAYGYSGDVAVAAVPEPETYGMLLGGLALLGVVARRKANKAA</sequence>
<keyword evidence="1" id="KW-0732">Signal</keyword>
<dbReference type="AlphaFoldDB" id="A0AA41H4V1"/>
<proteinExistence type="predicted"/>
<accession>A0AA41H4V1</accession>
<dbReference type="EMBL" id="JAHTGR010000002">
    <property type="protein sequence ID" value="MBV6319920.1"/>
    <property type="molecule type" value="Genomic_DNA"/>
</dbReference>
<evidence type="ECO:0000313" key="4">
    <source>
        <dbReference type="EMBL" id="MCP2010284.1"/>
    </source>
</evidence>
<feature type="domain" description="Ice-binding protein C-terminal" evidence="2">
    <location>
        <begin position="131"/>
        <end position="155"/>
    </location>
</feature>
<protein>
    <submittedName>
        <fullName evidence="3">FxDxF family PEP-CTERM protein</fullName>
    </submittedName>
</protein>
<reference evidence="4" key="2">
    <citation type="submission" date="2022-03" db="EMBL/GenBank/DDBJ databases">
        <title>Genome Encyclopedia of Bacteria and Archaea VI: Functional Genomics of Type Strains.</title>
        <authorList>
            <person name="Whitman W."/>
        </authorList>
    </citation>
    <scope>NUCLEOTIDE SEQUENCE</scope>
    <source>
        <strain evidence="4">HSC-15S17</strain>
    </source>
</reference>
<organism evidence="3 5">
    <name type="scientific">Duganella violaceipulchra</name>
    <dbReference type="NCBI Taxonomy" id="2849652"/>
    <lineage>
        <taxon>Bacteria</taxon>
        <taxon>Pseudomonadati</taxon>
        <taxon>Pseudomonadota</taxon>
        <taxon>Betaproteobacteria</taxon>
        <taxon>Burkholderiales</taxon>
        <taxon>Oxalobacteraceae</taxon>
        <taxon>Telluria group</taxon>
        <taxon>Duganella</taxon>
    </lineage>
</organism>
<feature type="signal peptide" evidence="1">
    <location>
        <begin position="1"/>
        <end position="21"/>
    </location>
</feature>
<feature type="chain" id="PRO_5041236182" evidence="1">
    <location>
        <begin position="22"/>
        <end position="160"/>
    </location>
</feature>
<dbReference type="NCBIfam" id="TIGR02595">
    <property type="entry name" value="PEP_CTERM"/>
    <property type="match status" value="1"/>
</dbReference>
<evidence type="ECO:0000256" key="1">
    <source>
        <dbReference type="SAM" id="SignalP"/>
    </source>
</evidence>
<gene>
    <name evidence="3" type="ORF">KVP70_03155</name>
    <name evidence="4" type="ORF">L1274_004024</name>
</gene>
<dbReference type="Proteomes" id="UP001155901">
    <property type="component" value="Unassembled WGS sequence"/>
</dbReference>
<dbReference type="RefSeq" id="WP_217940591.1">
    <property type="nucleotide sequence ID" value="NZ_JAHTGR010000002.1"/>
</dbReference>
<name>A0AA41H4V1_9BURK</name>
<dbReference type="Proteomes" id="UP001162889">
    <property type="component" value="Unassembled WGS sequence"/>
</dbReference>
<dbReference type="NCBIfam" id="NF038126">
    <property type="entry name" value="PEP_CTERM_FxDxF"/>
    <property type="match status" value="1"/>
</dbReference>
<reference evidence="3" key="1">
    <citation type="submission" date="2021-07" db="EMBL/GenBank/DDBJ databases">
        <title>Characterization of violacein-producing bacteria and related species.</title>
        <authorList>
            <person name="Wilson H.S."/>
            <person name="De Leon M.E."/>
        </authorList>
    </citation>
    <scope>NUCLEOTIDE SEQUENCE</scope>
    <source>
        <strain evidence="3">HSC-15S17</strain>
    </source>
</reference>
<keyword evidence="6" id="KW-1185">Reference proteome</keyword>